<feature type="domain" description="Methyltransferase" evidence="1">
    <location>
        <begin position="30"/>
        <end position="124"/>
    </location>
</feature>
<keyword evidence="2" id="KW-0808">Transferase</keyword>
<dbReference type="OrthoDB" id="9777638at2"/>
<accession>A0A4R7THW1</accession>
<protein>
    <submittedName>
        <fullName evidence="2">Ubiquinone/menaquinone biosynthesis C-methylase UbiE</fullName>
    </submittedName>
</protein>
<keyword evidence="2" id="KW-0830">Ubiquinone</keyword>
<name>A0A4R7THW1_9ACTN</name>
<dbReference type="EMBL" id="SOCE01000001">
    <property type="protein sequence ID" value="TDU91921.1"/>
    <property type="molecule type" value="Genomic_DNA"/>
</dbReference>
<dbReference type="GO" id="GO:0008168">
    <property type="term" value="F:methyltransferase activity"/>
    <property type="evidence" value="ECO:0007669"/>
    <property type="project" value="UniProtKB-KW"/>
</dbReference>
<gene>
    <name evidence="2" type="ORF">EV138_5534</name>
</gene>
<evidence type="ECO:0000313" key="2">
    <source>
        <dbReference type="EMBL" id="TDU91921.1"/>
    </source>
</evidence>
<keyword evidence="2" id="KW-0489">Methyltransferase</keyword>
<dbReference type="PANTHER" id="PTHR43591:SF24">
    <property type="entry name" value="2-METHOXY-6-POLYPRENYL-1,4-BENZOQUINOL METHYLASE, MITOCHONDRIAL"/>
    <property type="match status" value="1"/>
</dbReference>
<comment type="caution">
    <text evidence="2">The sequence shown here is derived from an EMBL/GenBank/DDBJ whole genome shotgun (WGS) entry which is preliminary data.</text>
</comment>
<evidence type="ECO:0000259" key="1">
    <source>
        <dbReference type="Pfam" id="PF13649"/>
    </source>
</evidence>
<dbReference type="RefSeq" id="WP_133981593.1">
    <property type="nucleotide sequence ID" value="NZ_SOCE01000001.1"/>
</dbReference>
<keyword evidence="3" id="KW-1185">Reference proteome</keyword>
<organism evidence="2 3">
    <name type="scientific">Kribbella voronezhensis</name>
    <dbReference type="NCBI Taxonomy" id="2512212"/>
    <lineage>
        <taxon>Bacteria</taxon>
        <taxon>Bacillati</taxon>
        <taxon>Actinomycetota</taxon>
        <taxon>Actinomycetes</taxon>
        <taxon>Propionibacteriales</taxon>
        <taxon>Kribbellaceae</taxon>
        <taxon>Kribbella</taxon>
    </lineage>
</organism>
<sequence length="255" mass="27804">MTRPFDYDAEVPRYHVRLVAAAAVRVDDHVLDIGCGTGLTTRDAAKAARSGSAVGVDINATSLETARRLSAEEGLRNIHFEQADAQGHAFPAAGFSLAVSRFGTMFFADPEAAFTNIGRALRPGARFVQLVWQERKYQEWDAVIRQAFVGGDAAPLTGEAFSLADPATVERLLTAAGFTNLEITDIREPVYYGPDAEAARDAALSLQLTQNLLAELDPTEAEQALERLRAGYETHRTATGIWLDTRAWLITAVRR</sequence>
<dbReference type="CDD" id="cd02440">
    <property type="entry name" value="AdoMet_MTases"/>
    <property type="match status" value="1"/>
</dbReference>
<dbReference type="Pfam" id="PF13649">
    <property type="entry name" value="Methyltransf_25"/>
    <property type="match status" value="1"/>
</dbReference>
<dbReference type="Gene3D" id="3.40.50.150">
    <property type="entry name" value="Vaccinia Virus protein VP39"/>
    <property type="match status" value="1"/>
</dbReference>
<dbReference type="InterPro" id="IPR029063">
    <property type="entry name" value="SAM-dependent_MTases_sf"/>
</dbReference>
<dbReference type="PANTHER" id="PTHR43591">
    <property type="entry name" value="METHYLTRANSFERASE"/>
    <property type="match status" value="1"/>
</dbReference>
<dbReference type="Proteomes" id="UP000295151">
    <property type="component" value="Unassembled WGS sequence"/>
</dbReference>
<dbReference type="InterPro" id="IPR041698">
    <property type="entry name" value="Methyltransf_25"/>
</dbReference>
<dbReference type="AlphaFoldDB" id="A0A4R7THW1"/>
<proteinExistence type="predicted"/>
<reference evidence="2 3" key="1">
    <citation type="submission" date="2019-03" db="EMBL/GenBank/DDBJ databases">
        <title>Genomic Encyclopedia of Type Strains, Phase III (KMG-III): the genomes of soil and plant-associated and newly described type strains.</title>
        <authorList>
            <person name="Whitman W."/>
        </authorList>
    </citation>
    <scope>NUCLEOTIDE SEQUENCE [LARGE SCALE GENOMIC DNA]</scope>
    <source>
        <strain evidence="2 3">VKM Ac-2575</strain>
    </source>
</reference>
<evidence type="ECO:0000313" key="3">
    <source>
        <dbReference type="Proteomes" id="UP000295151"/>
    </source>
</evidence>
<dbReference type="SUPFAM" id="SSF53335">
    <property type="entry name" value="S-adenosyl-L-methionine-dependent methyltransferases"/>
    <property type="match status" value="1"/>
</dbReference>
<dbReference type="GO" id="GO:0032259">
    <property type="term" value="P:methylation"/>
    <property type="evidence" value="ECO:0007669"/>
    <property type="project" value="UniProtKB-KW"/>
</dbReference>